<evidence type="ECO:0000256" key="1">
    <source>
        <dbReference type="ARBA" id="ARBA00022801"/>
    </source>
</evidence>
<dbReference type="GO" id="GO:0016874">
    <property type="term" value="F:ligase activity"/>
    <property type="evidence" value="ECO:0007669"/>
    <property type="project" value="UniProtKB-KW"/>
</dbReference>
<dbReference type="PANTHER" id="PTHR35561">
    <property type="entry name" value="RNA 2',3'-CYCLIC PHOSPHODIESTERASE"/>
    <property type="match status" value="1"/>
</dbReference>
<sequence>MSKETSMRLFVAVPIPSAIKEQLQSWCDRHKANLHFRRWVHIDDYHITLQFLGATLPEQMDKLISVLREAGMHQTKFSLTVHGLGTFGSRDAPRVLWAGLQGDLQALNRLQQAIVTATSQVGFVPEDRPYRPHITLASKYDASAEQKFNAELAPVDTIEAAFSVDRFVLYRSHLNAQPMYEELESFQLT</sequence>
<name>A0ABS4H4G7_9BACL</name>
<organism evidence="3 4">
    <name type="scientific">Paenibacillus sediminis</name>
    <dbReference type="NCBI Taxonomy" id="664909"/>
    <lineage>
        <taxon>Bacteria</taxon>
        <taxon>Bacillati</taxon>
        <taxon>Bacillota</taxon>
        <taxon>Bacilli</taxon>
        <taxon>Bacillales</taxon>
        <taxon>Paenibacillaceae</taxon>
        <taxon>Paenibacillus</taxon>
    </lineage>
</organism>
<reference evidence="3 4" key="1">
    <citation type="submission" date="2021-03" db="EMBL/GenBank/DDBJ databases">
        <title>Genomic Encyclopedia of Type Strains, Phase IV (KMG-IV): sequencing the most valuable type-strain genomes for metagenomic binning, comparative biology and taxonomic classification.</title>
        <authorList>
            <person name="Goeker M."/>
        </authorList>
    </citation>
    <scope>NUCLEOTIDE SEQUENCE [LARGE SCALE GENOMIC DNA]</scope>
    <source>
        <strain evidence="3 4">DSM 23491</strain>
    </source>
</reference>
<dbReference type="PANTHER" id="PTHR35561:SF1">
    <property type="entry name" value="RNA 2',3'-CYCLIC PHOSPHODIESTERASE"/>
    <property type="match status" value="1"/>
</dbReference>
<dbReference type="Gene3D" id="3.90.1140.10">
    <property type="entry name" value="Cyclic phosphodiesterase"/>
    <property type="match status" value="1"/>
</dbReference>
<dbReference type="RefSeq" id="WP_209849662.1">
    <property type="nucleotide sequence ID" value="NZ_CBCRVE010000005.1"/>
</dbReference>
<feature type="active site" description="Proton acceptor" evidence="2">
    <location>
        <position position="133"/>
    </location>
</feature>
<evidence type="ECO:0000313" key="3">
    <source>
        <dbReference type="EMBL" id="MBP1937361.1"/>
    </source>
</evidence>
<dbReference type="InterPro" id="IPR009097">
    <property type="entry name" value="Cyclic_Pdiesterase"/>
</dbReference>
<dbReference type="Proteomes" id="UP001519273">
    <property type="component" value="Unassembled WGS sequence"/>
</dbReference>
<keyword evidence="3" id="KW-0436">Ligase</keyword>
<comment type="function">
    <text evidence="2">Hydrolyzes RNA 2',3'-cyclic phosphodiester to an RNA 2'-phosphomonoester.</text>
</comment>
<protein>
    <recommendedName>
        <fullName evidence="2">RNA 2',3'-cyclic phosphodiesterase</fullName>
        <shortName evidence="2">RNA 2',3'-CPDase</shortName>
        <ecNumber evidence="2">3.1.4.58</ecNumber>
    </recommendedName>
</protein>
<gene>
    <name evidence="3" type="ORF">J2Z20_002256</name>
</gene>
<keyword evidence="4" id="KW-1185">Reference proteome</keyword>
<accession>A0ABS4H4G7</accession>
<comment type="similarity">
    <text evidence="2">Belongs to the 2H phosphoesterase superfamily. ThpR family.</text>
</comment>
<feature type="active site" description="Proton donor" evidence="2">
    <location>
        <position position="46"/>
    </location>
</feature>
<dbReference type="EC" id="3.1.4.58" evidence="2"/>
<comment type="caution">
    <text evidence="3">The sequence shown here is derived from an EMBL/GenBank/DDBJ whole genome shotgun (WGS) entry which is preliminary data.</text>
</comment>
<feature type="short sequence motif" description="HXTX 2" evidence="2">
    <location>
        <begin position="133"/>
        <end position="136"/>
    </location>
</feature>
<comment type="catalytic activity">
    <reaction evidence="2">
        <text>a 3'-end 2',3'-cyclophospho-ribonucleotide-RNA + H2O = a 3'-end 2'-phospho-ribonucleotide-RNA + H(+)</text>
        <dbReference type="Rhea" id="RHEA:11828"/>
        <dbReference type="Rhea" id="RHEA-COMP:10464"/>
        <dbReference type="Rhea" id="RHEA-COMP:17353"/>
        <dbReference type="ChEBI" id="CHEBI:15377"/>
        <dbReference type="ChEBI" id="CHEBI:15378"/>
        <dbReference type="ChEBI" id="CHEBI:83064"/>
        <dbReference type="ChEBI" id="CHEBI:173113"/>
        <dbReference type="EC" id="3.1.4.58"/>
    </reaction>
</comment>
<feature type="short sequence motif" description="HXTX 1" evidence="2">
    <location>
        <begin position="46"/>
        <end position="49"/>
    </location>
</feature>
<dbReference type="NCBIfam" id="TIGR02258">
    <property type="entry name" value="2_5_ligase"/>
    <property type="match status" value="1"/>
</dbReference>
<dbReference type="EMBL" id="JAGGKP010000005">
    <property type="protein sequence ID" value="MBP1937361.1"/>
    <property type="molecule type" value="Genomic_DNA"/>
</dbReference>
<keyword evidence="1 2" id="KW-0378">Hydrolase</keyword>
<proteinExistence type="inferred from homology"/>
<evidence type="ECO:0000313" key="4">
    <source>
        <dbReference type="Proteomes" id="UP001519273"/>
    </source>
</evidence>
<dbReference type="Pfam" id="PF13563">
    <property type="entry name" value="2_5_RNA_ligase2"/>
    <property type="match status" value="1"/>
</dbReference>
<evidence type="ECO:0000256" key="2">
    <source>
        <dbReference type="HAMAP-Rule" id="MF_01940"/>
    </source>
</evidence>
<dbReference type="HAMAP" id="MF_01940">
    <property type="entry name" value="RNA_CPDase"/>
    <property type="match status" value="1"/>
</dbReference>
<dbReference type="SUPFAM" id="SSF55144">
    <property type="entry name" value="LigT-like"/>
    <property type="match status" value="1"/>
</dbReference>
<dbReference type="InterPro" id="IPR004175">
    <property type="entry name" value="RNA_CPDase"/>
</dbReference>